<dbReference type="GO" id="GO:0005737">
    <property type="term" value="C:cytoplasm"/>
    <property type="evidence" value="ECO:0007669"/>
    <property type="project" value="TreeGrafter"/>
</dbReference>
<evidence type="ECO:0000256" key="1">
    <source>
        <dbReference type="ARBA" id="ARBA00006151"/>
    </source>
</evidence>
<feature type="compositionally biased region" description="Basic residues" evidence="3">
    <location>
        <begin position="180"/>
        <end position="195"/>
    </location>
</feature>
<dbReference type="InterPro" id="IPR038294">
    <property type="entry name" value="SLBP_RNA_bind_sf"/>
</dbReference>
<dbReference type="GO" id="GO:0003729">
    <property type="term" value="F:mRNA binding"/>
    <property type="evidence" value="ECO:0007669"/>
    <property type="project" value="InterPro"/>
</dbReference>
<proteinExistence type="inferred from homology"/>
<feature type="compositionally biased region" description="Polar residues" evidence="3">
    <location>
        <begin position="205"/>
        <end position="232"/>
    </location>
</feature>
<dbReference type="InterPro" id="IPR026502">
    <property type="entry name" value="SLBP1/SLBP2"/>
</dbReference>
<dbReference type="EMBL" id="JAUCMV010000003">
    <property type="protein sequence ID" value="KAK0412523.1"/>
    <property type="molecule type" value="Genomic_DNA"/>
</dbReference>
<feature type="domain" description="Histone RNA hairpin-binding protein RNA-binding" evidence="4">
    <location>
        <begin position="240"/>
        <end position="308"/>
    </location>
</feature>
<dbReference type="AlphaFoldDB" id="A0AA39HUU4"/>
<feature type="compositionally biased region" description="Basic and acidic residues" evidence="3">
    <location>
        <begin position="122"/>
        <end position="159"/>
    </location>
</feature>
<feature type="region of interest" description="Disordered" evidence="3">
    <location>
        <begin position="98"/>
        <end position="240"/>
    </location>
</feature>
<dbReference type="Proteomes" id="UP001175271">
    <property type="component" value="Unassembled WGS sequence"/>
</dbReference>
<feature type="compositionally biased region" description="Basic and acidic residues" evidence="3">
    <location>
        <begin position="386"/>
        <end position="404"/>
    </location>
</feature>
<dbReference type="Pfam" id="PF15247">
    <property type="entry name" value="SLBP_RNA_bind"/>
    <property type="match status" value="1"/>
</dbReference>
<reference evidence="5" key="1">
    <citation type="submission" date="2023-06" db="EMBL/GenBank/DDBJ databases">
        <title>Genomic analysis of the entomopathogenic nematode Steinernema hermaphroditum.</title>
        <authorList>
            <person name="Schwarz E.M."/>
            <person name="Heppert J.K."/>
            <person name="Baniya A."/>
            <person name="Schwartz H.T."/>
            <person name="Tan C.-H."/>
            <person name="Antoshechkin I."/>
            <person name="Sternberg P.W."/>
            <person name="Goodrich-Blair H."/>
            <person name="Dillman A.R."/>
        </authorList>
    </citation>
    <scope>NUCLEOTIDE SEQUENCE</scope>
    <source>
        <strain evidence="5">PS9179</strain>
        <tissue evidence="5">Whole animal</tissue>
    </source>
</reference>
<comment type="caution">
    <text evidence="5">The sequence shown here is derived from an EMBL/GenBank/DDBJ whole genome shotgun (WGS) entry which is preliminary data.</text>
</comment>
<dbReference type="GO" id="GO:0051028">
    <property type="term" value="P:mRNA transport"/>
    <property type="evidence" value="ECO:0007669"/>
    <property type="project" value="TreeGrafter"/>
</dbReference>
<evidence type="ECO:0000313" key="6">
    <source>
        <dbReference type="Proteomes" id="UP001175271"/>
    </source>
</evidence>
<evidence type="ECO:0000256" key="2">
    <source>
        <dbReference type="ARBA" id="ARBA00022884"/>
    </source>
</evidence>
<organism evidence="5 6">
    <name type="scientific">Steinernema hermaphroditum</name>
    <dbReference type="NCBI Taxonomy" id="289476"/>
    <lineage>
        <taxon>Eukaryota</taxon>
        <taxon>Metazoa</taxon>
        <taxon>Ecdysozoa</taxon>
        <taxon>Nematoda</taxon>
        <taxon>Chromadorea</taxon>
        <taxon>Rhabditida</taxon>
        <taxon>Tylenchina</taxon>
        <taxon>Panagrolaimomorpha</taxon>
        <taxon>Strongyloidoidea</taxon>
        <taxon>Steinernematidae</taxon>
        <taxon>Steinernema</taxon>
    </lineage>
</organism>
<dbReference type="PANTHER" id="PTHR17408:SF0">
    <property type="entry name" value="HISTONE RNA HAIRPIN-BINDING PROTEIN"/>
    <property type="match status" value="1"/>
</dbReference>
<dbReference type="PANTHER" id="PTHR17408">
    <property type="entry name" value="HISTONE RNA HAIRPIN-BINDING PROTEIN"/>
    <property type="match status" value="1"/>
</dbReference>
<feature type="region of interest" description="Disordered" evidence="3">
    <location>
        <begin position="1"/>
        <end position="77"/>
    </location>
</feature>
<dbReference type="InterPro" id="IPR029344">
    <property type="entry name" value="SLBP_RNA_bind"/>
</dbReference>
<dbReference type="Gene3D" id="1.10.8.1120">
    <property type="entry name" value="Histone RNA hairpin-binding protein RNA-binding domain"/>
    <property type="match status" value="1"/>
</dbReference>
<name>A0AA39HUU4_9BILA</name>
<dbReference type="GO" id="GO:0006398">
    <property type="term" value="P:mRNA 3'-end processing by stem-loop binding and cleavage"/>
    <property type="evidence" value="ECO:0007669"/>
    <property type="project" value="TreeGrafter"/>
</dbReference>
<dbReference type="GO" id="GO:0071207">
    <property type="term" value="F:histone pre-mRNA stem-loop binding"/>
    <property type="evidence" value="ECO:0007669"/>
    <property type="project" value="TreeGrafter"/>
</dbReference>
<feature type="compositionally biased region" description="Low complexity" evidence="3">
    <location>
        <begin position="65"/>
        <end position="76"/>
    </location>
</feature>
<accession>A0AA39HUU4</accession>
<comment type="similarity">
    <text evidence="1">Belongs to the SLBP family.</text>
</comment>
<protein>
    <recommendedName>
        <fullName evidence="4">Histone RNA hairpin-binding protein RNA-binding domain-containing protein</fullName>
    </recommendedName>
</protein>
<feature type="compositionally biased region" description="Basic and acidic residues" evidence="3">
    <location>
        <begin position="1"/>
        <end position="10"/>
    </location>
</feature>
<gene>
    <name evidence="5" type="ORF">QR680_006263</name>
</gene>
<feature type="compositionally biased region" description="Basic and acidic residues" evidence="3">
    <location>
        <begin position="101"/>
        <end position="112"/>
    </location>
</feature>
<sequence>MYTRKWDLRAKGAVADPNASTSGTPTTPAPSTPVPADSSKSGDPAEFPELSRTRRRQQFQENAGLEESSGELSLELPDLGNKSWVELVTEDEEFLAAAERAAAEQEAAEREERKRRRKGAPKKADSTPKFSRSIDVETRKSARIARLEEEKRRVELGDSRKRKMSLSSVSASETDEAGRSPRKRASTKRVSKKIRRSDETKAVRQVQSRTPSVCSSASEDAPSETSVSSTTAEPKLGWCTDEEALKRRTREIERAKEKPVYARYLADIPIKKRVKGVHPRTPNKLINYSRRSWDNLVRQWKRALYVWGGEEPSHSCRTSRASSVCDQSDASMPTDGEEVAVAAEKIIKAEVMKMPRPETDSLASMLGHFEMDTSSSVYFTANEETENTRVAHQDKSEERKERGPIDFSHLQ</sequence>
<keyword evidence="6" id="KW-1185">Reference proteome</keyword>
<keyword evidence="2" id="KW-0694">RNA-binding</keyword>
<evidence type="ECO:0000256" key="3">
    <source>
        <dbReference type="SAM" id="MobiDB-lite"/>
    </source>
</evidence>
<feature type="region of interest" description="Disordered" evidence="3">
    <location>
        <begin position="383"/>
        <end position="411"/>
    </location>
</feature>
<dbReference type="GO" id="GO:0071204">
    <property type="term" value="C:histone pre-mRNA 3'end processing complex"/>
    <property type="evidence" value="ECO:0007669"/>
    <property type="project" value="TreeGrafter"/>
</dbReference>
<evidence type="ECO:0000259" key="4">
    <source>
        <dbReference type="Pfam" id="PF15247"/>
    </source>
</evidence>
<evidence type="ECO:0000313" key="5">
    <source>
        <dbReference type="EMBL" id="KAK0412523.1"/>
    </source>
</evidence>